<name>A0AA39W480_9PEZI</name>
<gene>
    <name evidence="1" type="ORF">B0T14DRAFT_463482</name>
</gene>
<dbReference type="Proteomes" id="UP001175000">
    <property type="component" value="Unassembled WGS sequence"/>
</dbReference>
<evidence type="ECO:0000313" key="2">
    <source>
        <dbReference type="Proteomes" id="UP001175000"/>
    </source>
</evidence>
<dbReference type="AlphaFoldDB" id="A0AA39W480"/>
<accession>A0AA39W480</accession>
<feature type="non-terminal residue" evidence="1">
    <location>
        <position position="67"/>
    </location>
</feature>
<keyword evidence="2" id="KW-1185">Reference proteome</keyword>
<organism evidence="1 2">
    <name type="scientific">Immersiella caudata</name>
    <dbReference type="NCBI Taxonomy" id="314043"/>
    <lineage>
        <taxon>Eukaryota</taxon>
        <taxon>Fungi</taxon>
        <taxon>Dikarya</taxon>
        <taxon>Ascomycota</taxon>
        <taxon>Pezizomycotina</taxon>
        <taxon>Sordariomycetes</taxon>
        <taxon>Sordariomycetidae</taxon>
        <taxon>Sordariales</taxon>
        <taxon>Lasiosphaeriaceae</taxon>
        <taxon>Immersiella</taxon>
    </lineage>
</organism>
<protein>
    <submittedName>
        <fullName evidence="1">Uncharacterized protein</fullName>
    </submittedName>
</protein>
<dbReference type="EMBL" id="JAULSU010000007">
    <property type="protein sequence ID" value="KAK0610824.1"/>
    <property type="molecule type" value="Genomic_DNA"/>
</dbReference>
<evidence type="ECO:0000313" key="1">
    <source>
        <dbReference type="EMBL" id="KAK0610824.1"/>
    </source>
</evidence>
<sequence length="67" mass="7334">MTSLTFRLATPTNVPQLTKLINTSFRNDPTTDVFLSLDHKSIDVIDNTAMLALLARPETAVFAVANT</sequence>
<proteinExistence type="predicted"/>
<reference evidence="1" key="1">
    <citation type="submission" date="2023-06" db="EMBL/GenBank/DDBJ databases">
        <title>Genome-scale phylogeny and comparative genomics of the fungal order Sordariales.</title>
        <authorList>
            <consortium name="Lawrence Berkeley National Laboratory"/>
            <person name="Hensen N."/>
            <person name="Bonometti L."/>
            <person name="Westerberg I."/>
            <person name="Brannstrom I.O."/>
            <person name="Guillou S."/>
            <person name="Cros-Aarteil S."/>
            <person name="Calhoun S."/>
            <person name="Haridas S."/>
            <person name="Kuo A."/>
            <person name="Mondo S."/>
            <person name="Pangilinan J."/>
            <person name="Riley R."/>
            <person name="Labutti K."/>
            <person name="Andreopoulos B."/>
            <person name="Lipzen A."/>
            <person name="Chen C."/>
            <person name="Yanf M."/>
            <person name="Daum C."/>
            <person name="Ng V."/>
            <person name="Clum A."/>
            <person name="Steindorff A."/>
            <person name="Ohm R."/>
            <person name="Martin F."/>
            <person name="Silar P."/>
            <person name="Natvig D."/>
            <person name="Lalanne C."/>
            <person name="Gautier V."/>
            <person name="Ament-Velasquez S.L."/>
            <person name="Kruys A."/>
            <person name="Hutchinson M.I."/>
            <person name="Powell A.J."/>
            <person name="Barry K."/>
            <person name="Miller A.N."/>
            <person name="Grigoriev I.V."/>
            <person name="Debuchy R."/>
            <person name="Gladieux P."/>
            <person name="Thoren M.H."/>
            <person name="Johannesson H."/>
        </authorList>
    </citation>
    <scope>NUCLEOTIDE SEQUENCE</scope>
    <source>
        <strain evidence="1">CBS 606.72</strain>
    </source>
</reference>
<comment type="caution">
    <text evidence="1">The sequence shown here is derived from an EMBL/GenBank/DDBJ whole genome shotgun (WGS) entry which is preliminary data.</text>
</comment>